<evidence type="ECO:0000313" key="9">
    <source>
        <dbReference type="EMBL" id="SHJ55306.1"/>
    </source>
</evidence>
<dbReference type="InterPro" id="IPR037066">
    <property type="entry name" value="Plug_dom_sf"/>
</dbReference>
<name>A0A1M6K8J4_9BACT</name>
<dbReference type="InterPro" id="IPR023997">
    <property type="entry name" value="TonB-dep_OMP_SusC/RagA_CS"/>
</dbReference>
<feature type="domain" description="TonB-dependent receptor plug" evidence="8">
    <location>
        <begin position="230"/>
        <end position="326"/>
    </location>
</feature>
<evidence type="ECO:0000256" key="2">
    <source>
        <dbReference type="ARBA" id="ARBA00022448"/>
    </source>
</evidence>
<dbReference type="STRING" id="1168035.SAMN05444280_12277"/>
<evidence type="ECO:0000256" key="4">
    <source>
        <dbReference type="ARBA" id="ARBA00022692"/>
    </source>
</evidence>
<dbReference type="Pfam" id="PF13715">
    <property type="entry name" value="CarbopepD_reg_2"/>
    <property type="match status" value="1"/>
</dbReference>
<sequence length="1123" mass="127679">MKNFLERWREKNPCIKKLWLIMRLSSLLILLAVFSSTASVYSQATKLTLKMENARITEVFDAIEQQSEFYFFYNRDYFNDQREVSIDYSNKNIEVILDELFEEENVEYEIVDRNILIKIPKIAPGISDNSAQQQPAISGTVTDEAGQPLPGVTVVVKGTTQGTVTNADGNYSLNNVPEDATLVFSFVGMQTKEVVVRNQSEINISLSADVVGLDEVVVTALGIEREEKALGYAVQKIEGEKLQRTKGAYAATSLTGKIAGLWIKNSTEFNEEPDISLRGENPLLVVDGVAYSNMNFNDIAADDIESINVLKGGTASALYGYRGSSGAIIITTKNGRNTDGIQVDINSNNMFAAGFLALPEVQSSYGHGINGALATDYVWGPKLDVGDTGRQWNPVTKQWEDMPLISSGKNNFQNFLEQAVVSNTNISLSQAGENGSFRVSLNHVYNKGQYPNLNLNRTNFTVSGVMSATDKFTVEGYMGYNRQMAPQTFGQGYGSQGYIYQILLWTGPDYDIRDYKDYWIIKDEKQNWLYDAWYDNPYMMAYERLNGEWLNKMNANLTLTYNLTNHLKATFRNGYDMYSNEYIRRNPININSGRGGFHQKGLYRNQVSSGWSINSDFLLMYKKELFNDFDIDFLAGSTLYRYTDKNLVGATNNGLVIPGYYSLKNSRDPATVSSSVYRRQVNSIYSKLSFDYKDIIYFDVTGRNDWSSTHKEDTRSFFYPSVSSSIVLTELFEQPSWLDLWKVRGAWTVAKSPLGIYDNNQAYNTGQINWQGLLYADYPNDLINEFVLPNATRTYELGTSIYFKKRLKFDFTHYNKLYYNQQRYAPISEASGFSSTLINTEEEHVRKGWEISVDYSLVDSENFSYNVGFNWSKSHIYYNKLDPNYSADNLWTGKGKRVDAYVSRYWLKDDEGNVIHRSSGLPWRSDYDKRWGYSDPDFIWGITNRINWKRFDVSVNFDGRIGGVMYNYTEHKMWDTGSHPDTDNQWRYDEVVNGETNYIGEGVKVVSGSVEFNNYGEIISDTRVYEPNDIKVSYQSYARNYGIGNMGIVSGTFLKLRDFSIGYNFPQSIAGKIGASNLYLSLTGQNVFLWTKEIKFADPDKGTDSDLTSPSVRYLGVNLNASF</sequence>
<reference evidence="9 10" key="1">
    <citation type="submission" date="2016-11" db="EMBL/GenBank/DDBJ databases">
        <authorList>
            <person name="Jaros S."/>
            <person name="Januszkiewicz K."/>
            <person name="Wedrychowicz H."/>
        </authorList>
    </citation>
    <scope>NUCLEOTIDE SEQUENCE [LARGE SCALE GENOMIC DNA]</scope>
    <source>
        <strain evidence="9 10">DSM 27063</strain>
    </source>
</reference>
<keyword evidence="3 7" id="KW-1134">Transmembrane beta strand</keyword>
<dbReference type="FunFam" id="2.60.40.1120:FF:000003">
    <property type="entry name" value="Outer membrane protein Omp121"/>
    <property type="match status" value="1"/>
</dbReference>
<evidence type="ECO:0000256" key="1">
    <source>
        <dbReference type="ARBA" id="ARBA00004571"/>
    </source>
</evidence>
<comment type="similarity">
    <text evidence="7">Belongs to the TonB-dependent receptor family.</text>
</comment>
<proteinExistence type="inferred from homology"/>
<evidence type="ECO:0000313" key="10">
    <source>
        <dbReference type="Proteomes" id="UP000184050"/>
    </source>
</evidence>
<dbReference type="InterPro" id="IPR012910">
    <property type="entry name" value="Plug_dom"/>
</dbReference>
<evidence type="ECO:0000256" key="6">
    <source>
        <dbReference type="ARBA" id="ARBA00023237"/>
    </source>
</evidence>
<keyword evidence="4 7" id="KW-0812">Transmembrane</keyword>
<dbReference type="InterPro" id="IPR023996">
    <property type="entry name" value="TonB-dep_OMP_SusC/RagA"/>
</dbReference>
<dbReference type="Gene3D" id="2.40.170.20">
    <property type="entry name" value="TonB-dependent receptor, beta-barrel domain"/>
    <property type="match status" value="1"/>
</dbReference>
<comment type="subcellular location">
    <subcellularLocation>
        <location evidence="1 7">Cell outer membrane</location>
        <topology evidence="1 7">Multi-pass membrane protein</topology>
    </subcellularLocation>
</comment>
<evidence type="ECO:0000259" key="8">
    <source>
        <dbReference type="Pfam" id="PF07715"/>
    </source>
</evidence>
<dbReference type="InterPro" id="IPR008969">
    <property type="entry name" value="CarboxyPept-like_regulatory"/>
</dbReference>
<dbReference type="Gene3D" id="2.60.40.1120">
    <property type="entry name" value="Carboxypeptidase-like, regulatory domain"/>
    <property type="match status" value="1"/>
</dbReference>
<dbReference type="Gene3D" id="2.170.130.10">
    <property type="entry name" value="TonB-dependent receptor, plug domain"/>
    <property type="match status" value="1"/>
</dbReference>
<dbReference type="SUPFAM" id="SSF49464">
    <property type="entry name" value="Carboxypeptidase regulatory domain-like"/>
    <property type="match status" value="1"/>
</dbReference>
<evidence type="ECO:0000256" key="7">
    <source>
        <dbReference type="PROSITE-ProRule" id="PRU01360"/>
    </source>
</evidence>
<keyword evidence="2 7" id="KW-0813">Transport</keyword>
<accession>A0A1M6K8J4</accession>
<evidence type="ECO:0000256" key="5">
    <source>
        <dbReference type="ARBA" id="ARBA00023136"/>
    </source>
</evidence>
<dbReference type="OrthoDB" id="9768177at2"/>
<dbReference type="SUPFAM" id="SSF56935">
    <property type="entry name" value="Porins"/>
    <property type="match status" value="1"/>
</dbReference>
<evidence type="ECO:0000256" key="3">
    <source>
        <dbReference type="ARBA" id="ARBA00022452"/>
    </source>
</evidence>
<dbReference type="InterPro" id="IPR036942">
    <property type="entry name" value="Beta-barrel_TonB_sf"/>
</dbReference>
<dbReference type="Pfam" id="PF07715">
    <property type="entry name" value="Plug"/>
    <property type="match status" value="1"/>
</dbReference>
<dbReference type="EMBL" id="FQZE01000022">
    <property type="protein sequence ID" value="SHJ55306.1"/>
    <property type="molecule type" value="Genomic_DNA"/>
</dbReference>
<keyword evidence="5 7" id="KW-0472">Membrane</keyword>
<keyword evidence="10" id="KW-1185">Reference proteome</keyword>
<keyword evidence="6 7" id="KW-0998">Cell outer membrane</keyword>
<dbReference type="InterPro" id="IPR039426">
    <property type="entry name" value="TonB-dep_rcpt-like"/>
</dbReference>
<gene>
    <name evidence="9" type="ORF">SAMN05444280_12277</name>
</gene>
<dbReference type="NCBIfam" id="TIGR04057">
    <property type="entry name" value="SusC_RagA_signa"/>
    <property type="match status" value="1"/>
</dbReference>
<dbReference type="NCBIfam" id="TIGR04056">
    <property type="entry name" value="OMP_RagA_SusC"/>
    <property type="match status" value="1"/>
</dbReference>
<dbReference type="PROSITE" id="PS52016">
    <property type="entry name" value="TONB_DEPENDENT_REC_3"/>
    <property type="match status" value="1"/>
</dbReference>
<dbReference type="RefSeq" id="WP_083578268.1">
    <property type="nucleotide sequence ID" value="NZ_FQZE01000022.1"/>
</dbReference>
<dbReference type="AlphaFoldDB" id="A0A1M6K8J4"/>
<dbReference type="Proteomes" id="UP000184050">
    <property type="component" value="Unassembled WGS sequence"/>
</dbReference>
<organism evidence="9 10">
    <name type="scientific">Tangfeifania diversioriginum</name>
    <dbReference type="NCBI Taxonomy" id="1168035"/>
    <lineage>
        <taxon>Bacteria</taxon>
        <taxon>Pseudomonadati</taxon>
        <taxon>Bacteroidota</taxon>
        <taxon>Bacteroidia</taxon>
        <taxon>Marinilabiliales</taxon>
        <taxon>Prolixibacteraceae</taxon>
        <taxon>Tangfeifania</taxon>
    </lineage>
</organism>
<protein>
    <submittedName>
        <fullName evidence="9">TonB-linked outer membrane protein, SusC/RagA family</fullName>
    </submittedName>
</protein>
<dbReference type="GO" id="GO:0009279">
    <property type="term" value="C:cell outer membrane"/>
    <property type="evidence" value="ECO:0007669"/>
    <property type="project" value="UniProtKB-SubCell"/>
</dbReference>